<dbReference type="InterPro" id="IPR003156">
    <property type="entry name" value="DHHA1_dom"/>
</dbReference>
<proteinExistence type="predicted"/>
<comment type="caution">
    <text evidence="3">The sequence shown here is derived from an EMBL/GenBank/DDBJ whole genome shotgun (WGS) entry which is preliminary data.</text>
</comment>
<dbReference type="AlphaFoldDB" id="A0A2S7SZS0"/>
<name>A0A2S7SZS0_9BACT</name>
<dbReference type="Gene3D" id="3.10.310.30">
    <property type="match status" value="1"/>
</dbReference>
<dbReference type="OrthoDB" id="9803668at2"/>
<feature type="domain" description="DHHA1" evidence="2">
    <location>
        <begin position="246"/>
        <end position="325"/>
    </location>
</feature>
<keyword evidence="4" id="KW-1185">Reference proteome</keyword>
<dbReference type="InterPro" id="IPR038763">
    <property type="entry name" value="DHH_sf"/>
</dbReference>
<dbReference type="InterPro" id="IPR001667">
    <property type="entry name" value="DDH_dom"/>
</dbReference>
<dbReference type="GO" id="GO:0003676">
    <property type="term" value="F:nucleic acid binding"/>
    <property type="evidence" value="ECO:0007669"/>
    <property type="project" value="InterPro"/>
</dbReference>
<dbReference type="Pfam" id="PF02272">
    <property type="entry name" value="DHHA1"/>
    <property type="match status" value="1"/>
</dbReference>
<dbReference type="PANTHER" id="PTHR47618">
    <property type="entry name" value="BIFUNCTIONAL OLIGORIBONUCLEASE AND PAP PHOSPHATASE NRNA"/>
    <property type="match status" value="1"/>
</dbReference>
<feature type="domain" description="DDH" evidence="1">
    <location>
        <begin position="16"/>
        <end position="167"/>
    </location>
</feature>
<protein>
    <submittedName>
        <fullName evidence="3">DHH family phosphoesterase</fullName>
    </submittedName>
</protein>
<dbReference type="Pfam" id="PF01368">
    <property type="entry name" value="DHH"/>
    <property type="match status" value="1"/>
</dbReference>
<reference evidence="3 4" key="1">
    <citation type="submission" date="2018-01" db="EMBL/GenBank/DDBJ databases">
        <title>A novel member of the phylum Bacteroidetes isolated from glacier ice.</title>
        <authorList>
            <person name="Liu Q."/>
            <person name="Xin Y.-H."/>
        </authorList>
    </citation>
    <scope>NUCLEOTIDE SEQUENCE [LARGE SCALE GENOMIC DNA]</scope>
    <source>
        <strain evidence="3 4">RB1R16</strain>
    </source>
</reference>
<dbReference type="InterPro" id="IPR051319">
    <property type="entry name" value="Oligoribo/pAp-PDE_c-di-AMP_PDE"/>
</dbReference>
<dbReference type="RefSeq" id="WP_105037334.1">
    <property type="nucleotide sequence ID" value="NZ_PPSL01000001.1"/>
</dbReference>
<dbReference type="PANTHER" id="PTHR47618:SF1">
    <property type="entry name" value="BIFUNCTIONAL OLIGORIBONUCLEASE AND PAP PHOSPHATASE NRNA"/>
    <property type="match status" value="1"/>
</dbReference>
<evidence type="ECO:0000259" key="2">
    <source>
        <dbReference type="Pfam" id="PF02272"/>
    </source>
</evidence>
<accession>A0A2S7SZS0</accession>
<evidence type="ECO:0000259" key="1">
    <source>
        <dbReference type="Pfam" id="PF01368"/>
    </source>
</evidence>
<dbReference type="SUPFAM" id="SSF64182">
    <property type="entry name" value="DHH phosphoesterases"/>
    <property type="match status" value="1"/>
</dbReference>
<gene>
    <name evidence="3" type="ORF">CJD36_001490</name>
</gene>
<evidence type="ECO:0000313" key="4">
    <source>
        <dbReference type="Proteomes" id="UP000239872"/>
    </source>
</evidence>
<organism evidence="3 4">
    <name type="scientific">Flavipsychrobacter stenotrophus</name>
    <dbReference type="NCBI Taxonomy" id="2077091"/>
    <lineage>
        <taxon>Bacteria</taxon>
        <taxon>Pseudomonadati</taxon>
        <taxon>Bacteroidota</taxon>
        <taxon>Chitinophagia</taxon>
        <taxon>Chitinophagales</taxon>
        <taxon>Chitinophagaceae</taxon>
        <taxon>Flavipsychrobacter</taxon>
    </lineage>
</organism>
<evidence type="ECO:0000313" key="3">
    <source>
        <dbReference type="EMBL" id="PQJ12450.1"/>
    </source>
</evidence>
<sequence length="331" mass="37567">MRSIQDAFPLLQSPKKIFITTHHKPDGDAIGSMLGLYHYLVKKGHTVYAVSPCELPEFLMWMPGVDKLYNYESQIKVCQQLLTEVDLIFCLDFNDYSRTKHLEAPLAAATQPKILLDHHLMPKPYWDYGMSIPEKSSTCEMVYDFINLCNDNDLIDTQIAECLYTGVMTDTGSFRFPITTASVHSMIANLKHHGLEHSKIHEHIYDSWSESRMRFLGYVLTEKMEVFPEYNAALITLSRKDMGMFDTQSGDTEGLVNYPLSIANIRFATLITERNDEVKLSFRSKGDFDVSAFSRAHFEGGGHFNASGGRSKASLKDTIANFKKILSDIHP</sequence>
<dbReference type="Gene3D" id="3.90.1640.10">
    <property type="entry name" value="inorganic pyrophosphatase (n-terminal core)"/>
    <property type="match status" value="1"/>
</dbReference>
<dbReference type="Proteomes" id="UP000239872">
    <property type="component" value="Unassembled WGS sequence"/>
</dbReference>
<dbReference type="EMBL" id="PPSL01000001">
    <property type="protein sequence ID" value="PQJ12450.1"/>
    <property type="molecule type" value="Genomic_DNA"/>
</dbReference>